<dbReference type="HOGENOM" id="CLU_3000187_0_0_1"/>
<protein>
    <submittedName>
        <fullName evidence="1">Uncharacterized protein</fullName>
    </submittedName>
</protein>
<dbReference type="Gramene" id="PGSC0003DMT400077889">
    <property type="protein sequence ID" value="PGSC0003DMT400077889"/>
    <property type="gene ID" value="PGSC0003DMG400030300"/>
</dbReference>
<evidence type="ECO:0000313" key="2">
    <source>
        <dbReference type="Proteomes" id="UP000011115"/>
    </source>
</evidence>
<keyword evidence="2" id="KW-1185">Reference proteome</keyword>
<sequence>MTIQNDVQIRVGQWYEIRLHYQHHIGNATKNIRKTQPMQICFQEYTHWKGKLASEPL</sequence>
<name>M1CZ11_SOLTU</name>
<dbReference type="EnsemblPlants" id="PGSC0003DMT400077889">
    <property type="protein sequence ID" value="PGSC0003DMT400077889"/>
    <property type="gene ID" value="PGSC0003DMG400030300"/>
</dbReference>
<reference evidence="2" key="1">
    <citation type="journal article" date="2011" name="Nature">
        <title>Genome sequence and analysis of the tuber crop potato.</title>
        <authorList>
            <consortium name="The Potato Genome Sequencing Consortium"/>
        </authorList>
    </citation>
    <scope>NUCLEOTIDE SEQUENCE [LARGE SCALE GENOMIC DNA]</scope>
    <source>
        <strain evidence="2">cv. DM1-3 516 R44</strain>
    </source>
</reference>
<dbReference type="AlphaFoldDB" id="M1CZ11"/>
<organism evidence="1 2">
    <name type="scientific">Solanum tuberosum</name>
    <name type="common">Potato</name>
    <dbReference type="NCBI Taxonomy" id="4113"/>
    <lineage>
        <taxon>Eukaryota</taxon>
        <taxon>Viridiplantae</taxon>
        <taxon>Streptophyta</taxon>
        <taxon>Embryophyta</taxon>
        <taxon>Tracheophyta</taxon>
        <taxon>Spermatophyta</taxon>
        <taxon>Magnoliopsida</taxon>
        <taxon>eudicotyledons</taxon>
        <taxon>Gunneridae</taxon>
        <taxon>Pentapetalae</taxon>
        <taxon>asterids</taxon>
        <taxon>lamiids</taxon>
        <taxon>Solanales</taxon>
        <taxon>Solanaceae</taxon>
        <taxon>Solanoideae</taxon>
        <taxon>Solaneae</taxon>
        <taxon>Solanum</taxon>
    </lineage>
</organism>
<reference evidence="1" key="2">
    <citation type="submission" date="2015-06" db="UniProtKB">
        <authorList>
            <consortium name="EnsemblPlants"/>
        </authorList>
    </citation>
    <scope>IDENTIFICATION</scope>
    <source>
        <strain evidence="1">DM1-3 516 R44</strain>
    </source>
</reference>
<proteinExistence type="predicted"/>
<accession>M1CZ11</accession>
<dbReference type="PaxDb" id="4113-PGSC0003DMT400077889"/>
<dbReference type="Proteomes" id="UP000011115">
    <property type="component" value="Unassembled WGS sequence"/>
</dbReference>
<evidence type="ECO:0000313" key="1">
    <source>
        <dbReference type="EnsemblPlants" id="PGSC0003DMT400077889"/>
    </source>
</evidence>
<dbReference type="InParanoid" id="M1CZ11"/>